<dbReference type="InterPro" id="IPR036259">
    <property type="entry name" value="MFS_trans_sf"/>
</dbReference>
<protein>
    <recommendedName>
        <fullName evidence="7">Major facilitator superfamily (MFS) profile domain-containing protein</fullName>
    </recommendedName>
</protein>
<dbReference type="PROSITE" id="PS50850">
    <property type="entry name" value="MFS"/>
    <property type="match status" value="1"/>
</dbReference>
<feature type="transmembrane region" description="Helical" evidence="6">
    <location>
        <begin position="147"/>
        <end position="173"/>
    </location>
</feature>
<dbReference type="Proteomes" id="UP001642484">
    <property type="component" value="Unassembled WGS sequence"/>
</dbReference>
<feature type="transmembrane region" description="Helical" evidence="6">
    <location>
        <begin position="335"/>
        <end position="354"/>
    </location>
</feature>
<dbReference type="EMBL" id="CAXAMN010020779">
    <property type="protein sequence ID" value="CAK9056612.1"/>
    <property type="molecule type" value="Genomic_DNA"/>
</dbReference>
<organism evidence="8 9">
    <name type="scientific">Durusdinium trenchii</name>
    <dbReference type="NCBI Taxonomy" id="1381693"/>
    <lineage>
        <taxon>Eukaryota</taxon>
        <taxon>Sar</taxon>
        <taxon>Alveolata</taxon>
        <taxon>Dinophyceae</taxon>
        <taxon>Suessiales</taxon>
        <taxon>Symbiodiniaceae</taxon>
        <taxon>Durusdinium</taxon>
    </lineage>
</organism>
<feature type="transmembrane region" description="Helical" evidence="6">
    <location>
        <begin position="375"/>
        <end position="394"/>
    </location>
</feature>
<comment type="caution">
    <text evidence="8">The sequence shown here is derived from an EMBL/GenBank/DDBJ whole genome shotgun (WGS) entry which is preliminary data.</text>
</comment>
<dbReference type="Gene3D" id="1.20.1250.20">
    <property type="entry name" value="MFS general substrate transporter like domains"/>
    <property type="match status" value="1"/>
</dbReference>
<evidence type="ECO:0000313" key="9">
    <source>
        <dbReference type="Proteomes" id="UP001642484"/>
    </source>
</evidence>
<keyword evidence="3 6" id="KW-0812">Transmembrane</keyword>
<dbReference type="Pfam" id="PF00083">
    <property type="entry name" value="Sugar_tr"/>
    <property type="match status" value="1"/>
</dbReference>
<evidence type="ECO:0000256" key="3">
    <source>
        <dbReference type="ARBA" id="ARBA00022692"/>
    </source>
</evidence>
<evidence type="ECO:0000259" key="7">
    <source>
        <dbReference type="PROSITE" id="PS50850"/>
    </source>
</evidence>
<feature type="transmembrane region" description="Helical" evidence="6">
    <location>
        <begin position="25"/>
        <end position="48"/>
    </location>
</feature>
<feature type="transmembrane region" description="Helical" evidence="6">
    <location>
        <begin position="60"/>
        <end position="80"/>
    </location>
</feature>
<feature type="transmembrane region" description="Helical" evidence="6">
    <location>
        <begin position="92"/>
        <end position="118"/>
    </location>
</feature>
<evidence type="ECO:0000256" key="2">
    <source>
        <dbReference type="ARBA" id="ARBA00022448"/>
    </source>
</evidence>
<keyword evidence="9" id="KW-1185">Reference proteome</keyword>
<sequence length="475" mass="50697">MCSALALKCVGGEVIEAIGFGIPQLIVAALCGFIWAADGAELLLLGSVTRSVTDEWALEAWQRGAIVSVVFIGILLGNTIGGPLGDSTGRKIPVLLSFLGIVLFSVLSASCTGFWSLAVVRTFVGASFGLGQPATMSLMKDITPSRWQLFIFALVIGVPFPCGEIYSASLIWYNDPSMKELDWRWLCIMGAVPSIFGFVLSYSFMKESPAYLLENGYVDEAKELLESYKRWNGAEHVCCDLVTTSAHGRTPRSARQNVEAIFSPALRWTALAMIYSCFMLNVSFYGSLYAFPQVFSDMSASTPYSPAMALVVGAIYEIPGPMAGPLVATVLEPKTLLRVCPLALALACVIFLIGASGQSMIYSVVLQTGYAGIKVIANGYFAVAYSAASGVFPAVVRTTGSAACVAGGRVGGILSPLIFEQLMIMFNGWGAFFVFMIVGNLLNCIILCALDLEDVDDIDSLEELKPMLGSGETAA</sequence>
<keyword evidence="4 6" id="KW-1133">Transmembrane helix</keyword>
<feature type="transmembrane region" description="Helical" evidence="6">
    <location>
        <begin position="303"/>
        <end position="323"/>
    </location>
</feature>
<evidence type="ECO:0000256" key="4">
    <source>
        <dbReference type="ARBA" id="ARBA00022989"/>
    </source>
</evidence>
<keyword evidence="5 6" id="KW-0472">Membrane</keyword>
<evidence type="ECO:0000313" key="8">
    <source>
        <dbReference type="EMBL" id="CAK9056612.1"/>
    </source>
</evidence>
<feature type="transmembrane region" description="Helical" evidence="6">
    <location>
        <begin position="400"/>
        <end position="419"/>
    </location>
</feature>
<evidence type="ECO:0000256" key="6">
    <source>
        <dbReference type="SAM" id="Phobius"/>
    </source>
</evidence>
<dbReference type="PANTHER" id="PTHR23511">
    <property type="entry name" value="SYNAPTIC VESICLE GLYCOPROTEIN 2"/>
    <property type="match status" value="1"/>
</dbReference>
<dbReference type="SUPFAM" id="SSF103473">
    <property type="entry name" value="MFS general substrate transporter"/>
    <property type="match status" value="1"/>
</dbReference>
<dbReference type="InterPro" id="IPR005828">
    <property type="entry name" value="MFS_sugar_transport-like"/>
</dbReference>
<evidence type="ECO:0000256" key="1">
    <source>
        <dbReference type="ARBA" id="ARBA00004141"/>
    </source>
</evidence>
<feature type="domain" description="Major facilitator superfamily (MFS) profile" evidence="7">
    <location>
        <begin position="24"/>
        <end position="457"/>
    </location>
</feature>
<comment type="subcellular location">
    <subcellularLocation>
        <location evidence="1">Membrane</location>
        <topology evidence="1">Multi-pass membrane protein</topology>
    </subcellularLocation>
</comment>
<gene>
    <name evidence="8" type="ORF">CCMP2556_LOCUS28041</name>
</gene>
<keyword evidence="2" id="KW-0813">Transport</keyword>
<dbReference type="InterPro" id="IPR020846">
    <property type="entry name" value="MFS_dom"/>
</dbReference>
<feature type="transmembrane region" description="Helical" evidence="6">
    <location>
        <begin position="185"/>
        <end position="205"/>
    </location>
</feature>
<name>A0ABP0N127_9DINO</name>
<evidence type="ECO:0000256" key="5">
    <source>
        <dbReference type="ARBA" id="ARBA00023136"/>
    </source>
</evidence>
<accession>A0ABP0N127</accession>
<proteinExistence type="predicted"/>
<reference evidence="8 9" key="1">
    <citation type="submission" date="2024-02" db="EMBL/GenBank/DDBJ databases">
        <authorList>
            <person name="Chen Y."/>
            <person name="Shah S."/>
            <person name="Dougan E. K."/>
            <person name="Thang M."/>
            <person name="Chan C."/>
        </authorList>
    </citation>
    <scope>NUCLEOTIDE SEQUENCE [LARGE SCALE GENOMIC DNA]</scope>
</reference>
<dbReference type="PANTHER" id="PTHR23511:SF5">
    <property type="entry name" value="MAJOR FACILITATOR-TYPE TRANSPORTER HXNZ-RELATED"/>
    <property type="match status" value="1"/>
</dbReference>
<feature type="transmembrane region" description="Helical" evidence="6">
    <location>
        <begin position="431"/>
        <end position="452"/>
    </location>
</feature>
<feature type="transmembrane region" description="Helical" evidence="6">
    <location>
        <begin position="272"/>
        <end position="291"/>
    </location>
</feature>